<dbReference type="NCBIfam" id="TIGR00188">
    <property type="entry name" value="rnpA"/>
    <property type="match status" value="1"/>
</dbReference>
<dbReference type="PROSITE" id="PS00648">
    <property type="entry name" value="RIBONUCLEASE_P"/>
    <property type="match status" value="1"/>
</dbReference>
<organism evidence="9">
    <name type="scientific">Schlesneria paludicola</name>
    <dbReference type="NCBI Taxonomy" id="360056"/>
    <lineage>
        <taxon>Bacteria</taxon>
        <taxon>Pseudomonadati</taxon>
        <taxon>Planctomycetota</taxon>
        <taxon>Planctomycetia</taxon>
        <taxon>Planctomycetales</taxon>
        <taxon>Planctomycetaceae</taxon>
        <taxon>Schlesneria</taxon>
    </lineage>
</organism>
<dbReference type="PANTHER" id="PTHR33992">
    <property type="entry name" value="RIBONUCLEASE P PROTEIN COMPONENT"/>
    <property type="match status" value="1"/>
</dbReference>
<reference evidence="9" key="1">
    <citation type="journal article" date="2020" name="mSystems">
        <title>Genome- and Community-Level Interaction Insights into Carbon Utilization and Element Cycling Functions of Hydrothermarchaeota in Hydrothermal Sediment.</title>
        <authorList>
            <person name="Zhou Z."/>
            <person name="Liu Y."/>
            <person name="Xu W."/>
            <person name="Pan J."/>
            <person name="Luo Z.H."/>
            <person name="Li M."/>
        </authorList>
    </citation>
    <scope>NUCLEOTIDE SEQUENCE [LARGE SCALE GENOMIC DNA]</scope>
    <source>
        <strain evidence="9">SpSt-508</strain>
    </source>
</reference>
<evidence type="ECO:0000256" key="3">
    <source>
        <dbReference type="ARBA" id="ARBA00022722"/>
    </source>
</evidence>
<comment type="function">
    <text evidence="1 7">RNaseP catalyzes the removal of the 5'-leader sequence from pre-tRNA to produce the mature 5'-terminus. It can also cleave other RNA substrates such as 4.5S RNA. The protein component plays an auxiliary but essential role in vivo by binding to the 5'-leader sequence and broadening the substrate specificity of the ribozyme.</text>
</comment>
<sequence>MRLRTKAEFDRVFAHGCKAGDGLLLLFCAPNSLGVTRLGVSVSRKLGSAVVRNRLKRWLREAFRHTYADLPAGWDVVAVPTAVEQAGFAAYRDSLLRLTKKLQRKLAKSSPEMDSTRDE</sequence>
<evidence type="ECO:0000256" key="8">
    <source>
        <dbReference type="NCBIfam" id="TIGR00188"/>
    </source>
</evidence>
<dbReference type="InterPro" id="IPR014721">
    <property type="entry name" value="Ribsml_uS5_D2-typ_fold_subgr"/>
</dbReference>
<dbReference type="InterPro" id="IPR000100">
    <property type="entry name" value="RNase_P"/>
</dbReference>
<evidence type="ECO:0000256" key="5">
    <source>
        <dbReference type="ARBA" id="ARBA00022801"/>
    </source>
</evidence>
<proteinExistence type="inferred from homology"/>
<dbReference type="PANTHER" id="PTHR33992:SF1">
    <property type="entry name" value="RIBONUCLEASE P PROTEIN COMPONENT"/>
    <property type="match status" value="1"/>
</dbReference>
<keyword evidence="2 7" id="KW-0819">tRNA processing</keyword>
<dbReference type="SUPFAM" id="SSF54211">
    <property type="entry name" value="Ribosomal protein S5 domain 2-like"/>
    <property type="match status" value="1"/>
</dbReference>
<comment type="catalytic activity">
    <reaction evidence="7">
        <text>Endonucleolytic cleavage of RNA, removing 5'-extranucleotides from tRNA precursor.</text>
        <dbReference type="EC" id="3.1.26.5"/>
    </reaction>
</comment>
<dbReference type="Gene3D" id="3.30.230.10">
    <property type="match status" value="1"/>
</dbReference>
<comment type="caution">
    <text evidence="9">The sequence shown here is derived from an EMBL/GenBank/DDBJ whole genome shotgun (WGS) entry which is preliminary data.</text>
</comment>
<accession>A0A7C4QNM6</accession>
<keyword evidence="4 7" id="KW-0255">Endonuclease</keyword>
<dbReference type="GO" id="GO:0001682">
    <property type="term" value="P:tRNA 5'-leader removal"/>
    <property type="evidence" value="ECO:0007669"/>
    <property type="project" value="UniProtKB-UniRule"/>
</dbReference>
<protein>
    <recommendedName>
        <fullName evidence="7 8">Ribonuclease P protein component</fullName>
        <shortName evidence="7">RNase P protein</shortName>
        <shortName evidence="7">RNaseP protein</shortName>
        <ecNumber evidence="7 8">3.1.26.5</ecNumber>
    </recommendedName>
    <alternativeName>
        <fullName evidence="7">Protein C5</fullName>
    </alternativeName>
</protein>
<dbReference type="Pfam" id="PF00825">
    <property type="entry name" value="Ribonuclease_P"/>
    <property type="match status" value="1"/>
</dbReference>
<keyword evidence="3 7" id="KW-0540">Nuclease</keyword>
<name>A0A7C4QNM6_9PLAN</name>
<evidence type="ECO:0000256" key="1">
    <source>
        <dbReference type="ARBA" id="ARBA00002663"/>
    </source>
</evidence>
<gene>
    <name evidence="7 9" type="primary">rnpA</name>
    <name evidence="9" type="ORF">ENS64_04180</name>
</gene>
<dbReference type="EC" id="3.1.26.5" evidence="7 8"/>
<evidence type="ECO:0000256" key="7">
    <source>
        <dbReference type="HAMAP-Rule" id="MF_00227"/>
    </source>
</evidence>
<dbReference type="AlphaFoldDB" id="A0A7C4QNM6"/>
<dbReference type="InterPro" id="IPR020568">
    <property type="entry name" value="Ribosomal_Su5_D2-typ_SF"/>
</dbReference>
<dbReference type="HAMAP" id="MF_00227">
    <property type="entry name" value="RNase_P"/>
    <property type="match status" value="1"/>
</dbReference>
<dbReference type="GO" id="GO:0000049">
    <property type="term" value="F:tRNA binding"/>
    <property type="evidence" value="ECO:0007669"/>
    <property type="project" value="UniProtKB-UniRule"/>
</dbReference>
<dbReference type="EMBL" id="DSVQ01000009">
    <property type="protein sequence ID" value="HGT38445.1"/>
    <property type="molecule type" value="Genomic_DNA"/>
</dbReference>
<evidence type="ECO:0000256" key="4">
    <source>
        <dbReference type="ARBA" id="ARBA00022759"/>
    </source>
</evidence>
<dbReference type="GO" id="GO:0030677">
    <property type="term" value="C:ribonuclease P complex"/>
    <property type="evidence" value="ECO:0007669"/>
    <property type="project" value="TreeGrafter"/>
</dbReference>
<dbReference type="GO" id="GO:0004526">
    <property type="term" value="F:ribonuclease P activity"/>
    <property type="evidence" value="ECO:0007669"/>
    <property type="project" value="UniProtKB-UniRule"/>
</dbReference>
<evidence type="ECO:0000313" key="9">
    <source>
        <dbReference type="EMBL" id="HGT38445.1"/>
    </source>
</evidence>
<evidence type="ECO:0000256" key="6">
    <source>
        <dbReference type="ARBA" id="ARBA00022884"/>
    </source>
</evidence>
<comment type="subunit">
    <text evidence="7">Consists of a catalytic RNA component (M1 or rnpB) and a protein subunit.</text>
</comment>
<dbReference type="GO" id="GO:0042781">
    <property type="term" value="F:3'-tRNA processing endoribonuclease activity"/>
    <property type="evidence" value="ECO:0007669"/>
    <property type="project" value="TreeGrafter"/>
</dbReference>
<keyword evidence="5 7" id="KW-0378">Hydrolase</keyword>
<comment type="similarity">
    <text evidence="7">Belongs to the RnpA family.</text>
</comment>
<dbReference type="InterPro" id="IPR020539">
    <property type="entry name" value="RNase_P_CS"/>
</dbReference>
<keyword evidence="6 7" id="KW-0694">RNA-binding</keyword>
<evidence type="ECO:0000256" key="2">
    <source>
        <dbReference type="ARBA" id="ARBA00022694"/>
    </source>
</evidence>